<dbReference type="OrthoDB" id="10346232at2759"/>
<dbReference type="EMBL" id="CAJPWZ010001427">
    <property type="protein sequence ID" value="CAG2214835.1"/>
    <property type="molecule type" value="Genomic_DNA"/>
</dbReference>
<dbReference type="InterPro" id="IPR036465">
    <property type="entry name" value="vWFA_dom_sf"/>
</dbReference>
<dbReference type="InterPro" id="IPR002035">
    <property type="entry name" value="VWF_A"/>
</dbReference>
<feature type="domain" description="VWFA" evidence="1">
    <location>
        <begin position="51"/>
        <end position="201"/>
    </location>
</feature>
<dbReference type="InterPro" id="IPR050525">
    <property type="entry name" value="ECM_Assembly_Org"/>
</dbReference>
<dbReference type="PANTHER" id="PTHR24020:SF84">
    <property type="entry name" value="VWFA DOMAIN-CONTAINING PROTEIN"/>
    <property type="match status" value="1"/>
</dbReference>
<dbReference type="Proteomes" id="UP000683360">
    <property type="component" value="Unassembled WGS sequence"/>
</dbReference>
<evidence type="ECO:0000313" key="3">
    <source>
        <dbReference type="Proteomes" id="UP000683360"/>
    </source>
</evidence>
<comment type="caution">
    <text evidence="2">The sequence shown here is derived from an EMBL/GenBank/DDBJ whole genome shotgun (WGS) entry which is preliminary data.</text>
</comment>
<sequence length="269" mass="29899">MCTKKKESRGVGLLMTVQTVAGNGDQMLWEKLYESTSSSSSESKHCVVAADVVFLLDINQSPSVKVIQQFIIKVMDKFSNVGPKGVQFGVLSPTKEDNFFLDEYSNVEGYKAAVRSINPQRNGTVVIATFMQDIKDEYFSGEHGGGRPCAEKFIFILADNKTSFQSNTTKIVSDFKESGVTIYGIRIGDVSKTILEKMSNFKFDIHDPEAVETFVKSVCISTLCRHTPEEEAQAILDLPIPKSEFLKLLKAGGRHQLSDSDPVHPFLRR</sequence>
<dbReference type="Pfam" id="PF00092">
    <property type="entry name" value="VWA"/>
    <property type="match status" value="1"/>
</dbReference>
<dbReference type="AlphaFoldDB" id="A0A8S3S6A7"/>
<evidence type="ECO:0000259" key="1">
    <source>
        <dbReference type="PROSITE" id="PS50234"/>
    </source>
</evidence>
<dbReference type="SMART" id="SM00327">
    <property type="entry name" value="VWA"/>
    <property type="match status" value="1"/>
</dbReference>
<proteinExistence type="predicted"/>
<gene>
    <name evidence="2" type="ORF">MEDL_28669</name>
</gene>
<accession>A0A8S3S6A7</accession>
<protein>
    <submittedName>
        <fullName evidence="2">COL6A</fullName>
    </submittedName>
</protein>
<dbReference type="PROSITE" id="PS50234">
    <property type="entry name" value="VWFA"/>
    <property type="match status" value="1"/>
</dbReference>
<reference evidence="2" key="1">
    <citation type="submission" date="2021-03" db="EMBL/GenBank/DDBJ databases">
        <authorList>
            <person name="Bekaert M."/>
        </authorList>
    </citation>
    <scope>NUCLEOTIDE SEQUENCE</scope>
</reference>
<dbReference type="SUPFAM" id="SSF53300">
    <property type="entry name" value="vWA-like"/>
    <property type="match status" value="1"/>
</dbReference>
<keyword evidence="3" id="KW-1185">Reference proteome</keyword>
<evidence type="ECO:0000313" key="2">
    <source>
        <dbReference type="EMBL" id="CAG2214835.1"/>
    </source>
</evidence>
<dbReference type="Gene3D" id="3.40.50.410">
    <property type="entry name" value="von Willebrand factor, type A domain"/>
    <property type="match status" value="1"/>
</dbReference>
<name>A0A8S3S6A7_MYTED</name>
<dbReference type="PANTHER" id="PTHR24020">
    <property type="entry name" value="COLLAGEN ALPHA"/>
    <property type="match status" value="1"/>
</dbReference>
<organism evidence="2 3">
    <name type="scientific">Mytilus edulis</name>
    <name type="common">Blue mussel</name>
    <dbReference type="NCBI Taxonomy" id="6550"/>
    <lineage>
        <taxon>Eukaryota</taxon>
        <taxon>Metazoa</taxon>
        <taxon>Spiralia</taxon>
        <taxon>Lophotrochozoa</taxon>
        <taxon>Mollusca</taxon>
        <taxon>Bivalvia</taxon>
        <taxon>Autobranchia</taxon>
        <taxon>Pteriomorphia</taxon>
        <taxon>Mytilida</taxon>
        <taxon>Mytiloidea</taxon>
        <taxon>Mytilidae</taxon>
        <taxon>Mytilinae</taxon>
        <taxon>Mytilus</taxon>
    </lineage>
</organism>